<dbReference type="EMBL" id="NEXX01000002">
    <property type="protein sequence ID" value="OUY07439.1"/>
    <property type="molecule type" value="Genomic_DNA"/>
</dbReference>
<feature type="domain" description="YagK/YfjJ C-terminal" evidence="1">
    <location>
        <begin position="131"/>
        <end position="209"/>
    </location>
</feature>
<keyword evidence="3" id="KW-1185">Reference proteome</keyword>
<dbReference type="Pfam" id="PF11726">
    <property type="entry name" value="YagK_YfjJ_C"/>
    <property type="match status" value="1"/>
</dbReference>
<dbReference type="OrthoDB" id="8592743at2"/>
<protein>
    <recommendedName>
        <fullName evidence="1">YagK/YfjJ C-terminal domain-containing protein</fullName>
    </recommendedName>
</protein>
<dbReference type="AlphaFoldDB" id="A0A1Z9YYZ9"/>
<sequence length="307" mass="36305">MEMVSCNLTHESNVLIEIELFMTEINQCWDLFTIEALKSYLLELVSVFKIFYHDYHYSYPIQSFVYVVEMIEQMLSGQGYEQIMRFSNEKMMHLIGIAQYWMQFYTTGCYERYRQEQRNQQNLNHYLQQLINHYARLLFVRVDLAYQPENHQYINVERFIHDIKTLCNRISNQDTCFRDLQGYAWALEQGISKGYHCHLLLIYDGNRHQNDFGIGLQVSQCWNEITYSLGTAFVCNSPEYKAGFRQMGTLGIGMIHRDNPIQVTNALNTAQYLVNPEKQSQHLRAKPTVNTRTFSTGQFDVAWRRGI</sequence>
<evidence type="ECO:0000313" key="2">
    <source>
        <dbReference type="EMBL" id="OUY07439.1"/>
    </source>
</evidence>
<reference evidence="2 3" key="1">
    <citation type="submission" date="2017-05" db="EMBL/GenBank/DDBJ databases">
        <title>Acinetobacter populi ANC 5415 (= PBJ7), whole genome shotgun sequencing project.</title>
        <authorList>
            <person name="Nemec A."/>
            <person name="Radolfova-Krizova L."/>
        </authorList>
    </citation>
    <scope>NUCLEOTIDE SEQUENCE [LARGE SCALE GENOMIC DNA]</scope>
    <source>
        <strain evidence="2 3">PBJ7</strain>
    </source>
</reference>
<evidence type="ECO:0000313" key="3">
    <source>
        <dbReference type="Proteomes" id="UP000196536"/>
    </source>
</evidence>
<dbReference type="InterPro" id="IPR057271">
    <property type="entry name" value="YagK_YfjJ_C"/>
</dbReference>
<gene>
    <name evidence="2" type="ORF">CAP51_06695</name>
</gene>
<evidence type="ECO:0000259" key="1">
    <source>
        <dbReference type="Pfam" id="PF11726"/>
    </source>
</evidence>
<dbReference type="Proteomes" id="UP000196536">
    <property type="component" value="Unassembled WGS sequence"/>
</dbReference>
<proteinExistence type="predicted"/>
<organism evidence="2 3">
    <name type="scientific">Acinetobacter populi</name>
    <dbReference type="NCBI Taxonomy" id="1582270"/>
    <lineage>
        <taxon>Bacteria</taxon>
        <taxon>Pseudomonadati</taxon>
        <taxon>Pseudomonadota</taxon>
        <taxon>Gammaproteobacteria</taxon>
        <taxon>Moraxellales</taxon>
        <taxon>Moraxellaceae</taxon>
        <taxon>Acinetobacter</taxon>
    </lineage>
</organism>
<name>A0A1Z9YYZ9_9GAMM</name>
<comment type="caution">
    <text evidence="2">The sequence shown here is derived from an EMBL/GenBank/DDBJ whole genome shotgun (WGS) entry which is preliminary data.</text>
</comment>
<accession>A0A1Z9YYZ9</accession>